<protein>
    <submittedName>
        <fullName evidence="1">Tetratricopeptide repeat protein</fullName>
    </submittedName>
</protein>
<gene>
    <name evidence="1" type="ORF">O0S09_07235</name>
</gene>
<dbReference type="InterPro" id="IPR011990">
    <property type="entry name" value="TPR-like_helical_dom_sf"/>
</dbReference>
<comment type="caution">
    <text evidence="1">The sequence shown here is derived from an EMBL/GenBank/DDBJ whole genome shotgun (WGS) entry which is preliminary data.</text>
</comment>
<dbReference type="Gene3D" id="1.25.40.10">
    <property type="entry name" value="Tetratricopeptide repeat domain"/>
    <property type="match status" value="2"/>
</dbReference>
<sequence length="721" mass="78345">MRVSEGNLTQQYYCDYLTILAEEIFSAAATDAVRRSVHESIVFRNLFLHRMSVDGGFHARVLSAILQQPDDSRVLRDLLTVSAQTDADALPVEEWLKREYASAVEEKNGARMIAVEALLRSYISGTNQAAEIIASAGDSRPLSWWQLETRRITVAEIVNPDMYFGVGRRPFWHEFPFDRYAAVSAGVPDLPPQEIYDCVVCIAGAWFSSLTREEMITWLNMPQPTLSEWGVLCAPLLKCETPDAALSTANWLYASGNYDPAMDLYANITLAFPGTSAEISSFELMGAILRKSGDFDNAFEAYKRAFLASRGAGGYQTAIGLKNLCEVGEDLGEDMSEYYTRIAGIAGMLPMPERLRLYLQLAASCRRRGSYEEEYRYLEQVLDAEDGDEDLVSAAMSRLSEMNSSLTADGRPDAVSLAAMDAAAESSVAVTRGTAAYFGFDPVCALEWYDRSGSPDVSSLRFAAAMAAGADAGVYAETPAQRAVVLAAGGAPVMEVVRELNAAVTGVWQDGGDVSGVIGQVVPYLAPERMDAVLAEVTARSTRDDERAVVCSAASQVLLSTGRVNEARSMLRTALRANPGREMRSRLFAELGWLEYEAGAYAVAADAYDAALKIHDQFPAAWAGRARALACMGRYDEAFAASGYAAVQNPSNASYQHLRAALEIVSACPVDPLIDLMFVLPEPGYLQAAAARYSVRKTGLCPPAVWDAAGVEDVVPMRVLF</sequence>
<proteinExistence type="predicted"/>
<organism evidence="1 2">
    <name type="scientific">Methanocorpusculum vombati</name>
    <dbReference type="NCBI Taxonomy" id="3002864"/>
    <lineage>
        <taxon>Archaea</taxon>
        <taxon>Methanobacteriati</taxon>
        <taxon>Methanobacteriota</taxon>
        <taxon>Stenosarchaea group</taxon>
        <taxon>Methanomicrobia</taxon>
        <taxon>Methanomicrobiales</taxon>
        <taxon>Methanocorpusculaceae</taxon>
        <taxon>Methanocorpusculum</taxon>
    </lineage>
</organism>
<dbReference type="RefSeq" id="WP_268923298.1">
    <property type="nucleotide sequence ID" value="NZ_JAPTGC010000008.1"/>
</dbReference>
<dbReference type="Proteomes" id="UP001141336">
    <property type="component" value="Unassembled WGS sequence"/>
</dbReference>
<accession>A0ABT4IPI2</accession>
<keyword evidence="2" id="KW-1185">Reference proteome</keyword>
<dbReference type="SUPFAM" id="SSF48452">
    <property type="entry name" value="TPR-like"/>
    <property type="match status" value="1"/>
</dbReference>
<dbReference type="InterPro" id="IPR019734">
    <property type="entry name" value="TPR_rpt"/>
</dbReference>
<evidence type="ECO:0000313" key="2">
    <source>
        <dbReference type="Proteomes" id="UP001141336"/>
    </source>
</evidence>
<evidence type="ECO:0000313" key="1">
    <source>
        <dbReference type="EMBL" id="MCZ0863040.1"/>
    </source>
</evidence>
<reference evidence="1" key="1">
    <citation type="submission" date="2022-12" db="EMBL/GenBank/DDBJ databases">
        <title>Isolation and characterisation of novel Methanocorpusculum spp. from native Australian herbivores indicates the genus is ancestrally host-associated.</title>
        <authorList>
            <person name="Volmer J.G."/>
            <person name="Soo R.M."/>
            <person name="Evans P.N."/>
            <person name="Hoedt E.C."/>
            <person name="Astorga Alsina A.L."/>
            <person name="Woodcroft B.J."/>
            <person name="Tyson G.W."/>
            <person name="Hugenholtz P."/>
            <person name="Morrison M."/>
        </authorList>
    </citation>
    <scope>NUCLEOTIDE SEQUENCE</scope>
    <source>
        <strain evidence="1">CW153</strain>
    </source>
</reference>
<name>A0ABT4IPI2_9EURY</name>
<dbReference type="EMBL" id="JAPTGC010000008">
    <property type="protein sequence ID" value="MCZ0863040.1"/>
    <property type="molecule type" value="Genomic_DNA"/>
</dbReference>
<dbReference type="SMART" id="SM00028">
    <property type="entry name" value="TPR"/>
    <property type="match status" value="5"/>
</dbReference>